<name>A0A0A9FVX7_ARUDO</name>
<protein>
    <submittedName>
        <fullName evidence="1">Uncharacterized protein</fullName>
    </submittedName>
</protein>
<organism evidence="1">
    <name type="scientific">Arundo donax</name>
    <name type="common">Giant reed</name>
    <name type="synonym">Donax arundinaceus</name>
    <dbReference type="NCBI Taxonomy" id="35708"/>
    <lineage>
        <taxon>Eukaryota</taxon>
        <taxon>Viridiplantae</taxon>
        <taxon>Streptophyta</taxon>
        <taxon>Embryophyta</taxon>
        <taxon>Tracheophyta</taxon>
        <taxon>Spermatophyta</taxon>
        <taxon>Magnoliopsida</taxon>
        <taxon>Liliopsida</taxon>
        <taxon>Poales</taxon>
        <taxon>Poaceae</taxon>
        <taxon>PACMAD clade</taxon>
        <taxon>Arundinoideae</taxon>
        <taxon>Arundineae</taxon>
        <taxon>Arundo</taxon>
    </lineage>
</organism>
<dbReference type="AlphaFoldDB" id="A0A0A9FVX7"/>
<dbReference type="EMBL" id="GBRH01183435">
    <property type="protein sequence ID" value="JAE14461.1"/>
    <property type="molecule type" value="Transcribed_RNA"/>
</dbReference>
<sequence>MIDVTIFIKLKVKKIKYMLFKINGTTYNTHWKKN</sequence>
<evidence type="ECO:0000313" key="1">
    <source>
        <dbReference type="EMBL" id="JAE14461.1"/>
    </source>
</evidence>
<reference evidence="1" key="2">
    <citation type="journal article" date="2015" name="Data Brief">
        <title>Shoot transcriptome of the giant reed, Arundo donax.</title>
        <authorList>
            <person name="Barrero R.A."/>
            <person name="Guerrero F.D."/>
            <person name="Moolhuijzen P."/>
            <person name="Goolsby J.A."/>
            <person name="Tidwell J."/>
            <person name="Bellgard S.E."/>
            <person name="Bellgard M.I."/>
        </authorList>
    </citation>
    <scope>NUCLEOTIDE SEQUENCE</scope>
    <source>
        <tissue evidence="1">Shoot tissue taken approximately 20 cm above the soil surface</tissue>
    </source>
</reference>
<reference evidence="1" key="1">
    <citation type="submission" date="2014-09" db="EMBL/GenBank/DDBJ databases">
        <authorList>
            <person name="Magalhaes I.L.F."/>
            <person name="Oliveira U."/>
            <person name="Santos F.R."/>
            <person name="Vidigal T.H.D.A."/>
            <person name="Brescovit A.D."/>
            <person name="Santos A.J."/>
        </authorList>
    </citation>
    <scope>NUCLEOTIDE SEQUENCE</scope>
    <source>
        <tissue evidence="1">Shoot tissue taken approximately 20 cm above the soil surface</tissue>
    </source>
</reference>
<proteinExistence type="predicted"/>
<accession>A0A0A9FVX7</accession>